<feature type="transmembrane region" description="Helical" evidence="1">
    <location>
        <begin position="35"/>
        <end position="52"/>
    </location>
</feature>
<reference evidence="2 3" key="1">
    <citation type="submission" date="2022-07" db="EMBL/GenBank/DDBJ databases">
        <title>Degradation activity of malathion, p-nitrophenol and potential low-temperature adaptation strategy of Rhodococcus sp. FXJ9.536.</title>
        <authorList>
            <person name="Huang J."/>
            <person name="Huang Y."/>
        </authorList>
    </citation>
    <scope>NUCLEOTIDE SEQUENCE [LARGE SCALE GENOMIC DNA]</scope>
    <source>
        <strain evidence="2 3">FXJ9.536</strain>
    </source>
</reference>
<feature type="transmembrane region" description="Helical" evidence="1">
    <location>
        <begin position="398"/>
        <end position="418"/>
    </location>
</feature>
<dbReference type="GO" id="GO:0016740">
    <property type="term" value="F:transferase activity"/>
    <property type="evidence" value="ECO:0007669"/>
    <property type="project" value="UniProtKB-KW"/>
</dbReference>
<feature type="transmembrane region" description="Helical" evidence="1">
    <location>
        <begin position="227"/>
        <end position="244"/>
    </location>
</feature>
<feature type="transmembrane region" description="Helical" evidence="1">
    <location>
        <begin position="155"/>
        <end position="174"/>
    </location>
</feature>
<dbReference type="EMBL" id="JANFQF010000011">
    <property type="protein sequence ID" value="MCQ4120494.1"/>
    <property type="molecule type" value="Genomic_DNA"/>
</dbReference>
<feature type="transmembrane region" description="Helical" evidence="1">
    <location>
        <begin position="430"/>
        <end position="450"/>
    </location>
</feature>
<keyword evidence="1" id="KW-1133">Transmembrane helix</keyword>
<feature type="transmembrane region" description="Helical" evidence="1">
    <location>
        <begin position="100"/>
        <end position="124"/>
    </location>
</feature>
<protein>
    <submittedName>
        <fullName evidence="2">Glycosyl transferase</fullName>
    </submittedName>
</protein>
<feature type="transmembrane region" description="Helical" evidence="1">
    <location>
        <begin position="180"/>
        <end position="199"/>
    </location>
</feature>
<keyword evidence="1" id="KW-0472">Membrane</keyword>
<evidence type="ECO:0000256" key="1">
    <source>
        <dbReference type="SAM" id="Phobius"/>
    </source>
</evidence>
<name>A0ABT1QDY8_9NOCA</name>
<feature type="transmembrane region" description="Helical" evidence="1">
    <location>
        <begin position="327"/>
        <end position="344"/>
    </location>
</feature>
<keyword evidence="2" id="KW-0808">Transferase</keyword>
<keyword evidence="3" id="KW-1185">Reference proteome</keyword>
<gene>
    <name evidence="2" type="ORF">NOF53_15170</name>
</gene>
<organism evidence="2 3">
    <name type="scientific">Rhodococcus tibetensis</name>
    <dbReference type="NCBI Taxonomy" id="2965064"/>
    <lineage>
        <taxon>Bacteria</taxon>
        <taxon>Bacillati</taxon>
        <taxon>Actinomycetota</taxon>
        <taxon>Actinomycetes</taxon>
        <taxon>Mycobacteriales</taxon>
        <taxon>Nocardiaceae</taxon>
        <taxon>Rhodococcus</taxon>
    </lineage>
</organism>
<feature type="transmembrane region" description="Helical" evidence="1">
    <location>
        <begin position="351"/>
        <end position="371"/>
    </location>
</feature>
<evidence type="ECO:0000313" key="3">
    <source>
        <dbReference type="Proteomes" id="UP001524501"/>
    </source>
</evidence>
<dbReference type="RefSeq" id="WP_255969946.1">
    <property type="nucleotide sequence ID" value="NZ_JANFQF010000011.1"/>
</dbReference>
<dbReference type="Proteomes" id="UP001524501">
    <property type="component" value="Unassembled WGS sequence"/>
</dbReference>
<evidence type="ECO:0000313" key="2">
    <source>
        <dbReference type="EMBL" id="MCQ4120494.1"/>
    </source>
</evidence>
<accession>A0ABT1QDY8</accession>
<feature type="transmembrane region" description="Helical" evidence="1">
    <location>
        <begin position="130"/>
        <end position="148"/>
    </location>
</feature>
<sequence length="602" mass="64493">MTEILTDAGTPQRAGSTTETARALRSRLRFRPHPADVAAVAFFVCLAVFVLVRQWKHLGTGYLIRSGQDQTMWEWFFAVAARSVVRLENPLSSDLQNYPLGVNLMGNTAMFGISIPLAPVTLLFGPGVTFTLALTLGLSGTAIAWYWVFSRHVVASRFAAAVGGVVCGFAPALISHSNGHPNFVALFLLPFIALGVIRLGSGARPVRDGIVLGLLIAYQILLGEEPLLIYALAFVVFGLAFAATRPRAAAVSVRKSVKGFAIAGGVALSLAALPLWWQFFGPDSYRALEHGPVGNDTEAFTGFPTSSLAGAPGSAEFSMNATEENAYFGWPLLILLTLSGLWLWRMPLARAATVTVAAMGVLSLGSSLTVGGTDTGIPLPWKFVSHLPLLESVLESRFAMGCLPAAALLLALGTDRALASARAGERTTTLLWIGWLAVALIPLAPTPLAVVQRDTAPDFFAEGTWKQYVTDGSVVTVPLPSPENARMLRWQTEQDLAFPIAGGYFVGPAGSEAKGKYGPDDRPTALLLKSVQNSGEVPDIDEQTRNQALADLRFWNADVLVLPHTRNDRVLRETVRLLIGEPATPVDGVWVWDVRALTPESG</sequence>
<proteinExistence type="predicted"/>
<comment type="caution">
    <text evidence="2">The sequence shown here is derived from an EMBL/GenBank/DDBJ whole genome shotgun (WGS) entry which is preliminary data.</text>
</comment>
<feature type="transmembrane region" description="Helical" evidence="1">
    <location>
        <begin position="206"/>
        <end position="221"/>
    </location>
</feature>
<keyword evidence="1" id="KW-0812">Transmembrane</keyword>
<feature type="transmembrane region" description="Helical" evidence="1">
    <location>
        <begin position="256"/>
        <end position="277"/>
    </location>
</feature>